<sequence length="269" mass="29173">MSESVVAWQSYNPGKSGDLTRSNGLQNFQGDPVRGLTVLLSPLCPRVAVPDMDSDALGRQPVLRLPGGRRISRQSYAQALLDQTLVQASMSSRTARGGSQSRSSPCSPLKKTKTSLKDADWAGVTDPEERRRIQNRIAQRKFREKAREGKEKAERDSRNLEHAGNSYRIPSGLDIAGDDTLNGLPWGSVNLGHVVSRGHEAESKRSSGRNTYTGDDSSNPSSTNYSLAPYGRTVPQPFGYGGAAEDQGMDDSPYLYGIGSPPMPAFFTP</sequence>
<evidence type="ECO:0000256" key="1">
    <source>
        <dbReference type="SAM" id="MobiDB-lite"/>
    </source>
</evidence>
<dbReference type="InParanoid" id="G3JCY8"/>
<dbReference type="VEuPathDB" id="FungiDB:CCM_03889"/>
<dbReference type="PANTHER" id="PTHR39607:SF2">
    <property type="entry name" value="BZIP DOMAIN-CONTAINING PROTEIN"/>
    <property type="match status" value="1"/>
</dbReference>
<accession>G3JCY8</accession>
<dbReference type="AlphaFoldDB" id="G3JCY8"/>
<keyword evidence="4" id="KW-1185">Reference proteome</keyword>
<dbReference type="GeneID" id="18165912"/>
<dbReference type="HOGENOM" id="CLU_088026_0_0_1"/>
<dbReference type="InterPro" id="IPR052635">
    <property type="entry name" value="Sec_Metab_Biosynth_Reg"/>
</dbReference>
<name>G3JCY8_CORMM</name>
<dbReference type="CDD" id="cd14688">
    <property type="entry name" value="bZIP_YAP"/>
    <property type="match status" value="1"/>
</dbReference>
<feature type="region of interest" description="Disordered" evidence="1">
    <location>
        <begin position="90"/>
        <end position="171"/>
    </location>
</feature>
<dbReference type="RefSeq" id="XP_006669100.1">
    <property type="nucleotide sequence ID" value="XM_006669037.1"/>
</dbReference>
<feature type="compositionally biased region" description="Polar residues" evidence="1">
    <location>
        <begin position="90"/>
        <end position="106"/>
    </location>
</feature>
<gene>
    <name evidence="3" type="ORF">CCM_03889</name>
</gene>
<feature type="domain" description="BZIP" evidence="2">
    <location>
        <begin position="130"/>
        <end position="145"/>
    </location>
</feature>
<feature type="compositionally biased region" description="Polar residues" evidence="1">
    <location>
        <begin position="208"/>
        <end position="226"/>
    </location>
</feature>
<evidence type="ECO:0000313" key="4">
    <source>
        <dbReference type="Proteomes" id="UP000001610"/>
    </source>
</evidence>
<evidence type="ECO:0000313" key="3">
    <source>
        <dbReference type="EMBL" id="EGX92516.1"/>
    </source>
</evidence>
<dbReference type="GO" id="GO:0003700">
    <property type="term" value="F:DNA-binding transcription factor activity"/>
    <property type="evidence" value="ECO:0007669"/>
    <property type="project" value="InterPro"/>
</dbReference>
<dbReference type="Proteomes" id="UP000001610">
    <property type="component" value="Unassembled WGS sequence"/>
</dbReference>
<evidence type="ECO:0000259" key="2">
    <source>
        <dbReference type="PROSITE" id="PS00036"/>
    </source>
</evidence>
<dbReference type="InterPro" id="IPR004827">
    <property type="entry name" value="bZIP"/>
</dbReference>
<dbReference type="PROSITE" id="PS00036">
    <property type="entry name" value="BZIP_BASIC"/>
    <property type="match status" value="1"/>
</dbReference>
<feature type="region of interest" description="Disordered" evidence="1">
    <location>
        <begin position="197"/>
        <end position="255"/>
    </location>
</feature>
<dbReference type="OrthoDB" id="5387389at2759"/>
<dbReference type="OMA" id="GLPWGSM"/>
<dbReference type="PANTHER" id="PTHR39607">
    <property type="entry name" value="XANTHOCILLIN BIOSYNTHESIS CLUSTER TRANSCRIPTION FACTOR XANC-RELATED"/>
    <property type="match status" value="1"/>
</dbReference>
<reference evidence="3 4" key="1">
    <citation type="journal article" date="2011" name="Genome Biol.">
        <title>Genome sequence of the insect pathogenic fungus Cordyceps militaris, a valued traditional Chinese medicine.</title>
        <authorList>
            <person name="Zheng P."/>
            <person name="Xia Y."/>
            <person name="Xiao G."/>
            <person name="Xiong C."/>
            <person name="Hu X."/>
            <person name="Zhang S."/>
            <person name="Zheng H."/>
            <person name="Huang Y."/>
            <person name="Zhou Y."/>
            <person name="Wang S."/>
            <person name="Zhao G.P."/>
            <person name="Liu X."/>
            <person name="St Leger R.J."/>
            <person name="Wang C."/>
        </authorList>
    </citation>
    <scope>NUCLEOTIDE SEQUENCE [LARGE SCALE GENOMIC DNA]</scope>
    <source>
        <strain evidence="3 4">CM01</strain>
    </source>
</reference>
<organism evidence="3 4">
    <name type="scientific">Cordyceps militaris (strain CM01)</name>
    <name type="common">Caterpillar fungus</name>
    <dbReference type="NCBI Taxonomy" id="983644"/>
    <lineage>
        <taxon>Eukaryota</taxon>
        <taxon>Fungi</taxon>
        <taxon>Dikarya</taxon>
        <taxon>Ascomycota</taxon>
        <taxon>Pezizomycotina</taxon>
        <taxon>Sordariomycetes</taxon>
        <taxon>Hypocreomycetidae</taxon>
        <taxon>Hypocreales</taxon>
        <taxon>Cordycipitaceae</taxon>
        <taxon>Cordyceps</taxon>
    </lineage>
</organism>
<dbReference type="eggNOG" id="ENOG502SSMB">
    <property type="taxonomic scope" value="Eukaryota"/>
</dbReference>
<proteinExistence type="predicted"/>
<dbReference type="EMBL" id="JH126401">
    <property type="protein sequence ID" value="EGX92516.1"/>
    <property type="molecule type" value="Genomic_DNA"/>
</dbReference>
<feature type="compositionally biased region" description="Basic and acidic residues" evidence="1">
    <location>
        <begin position="145"/>
        <end position="161"/>
    </location>
</feature>
<dbReference type="KEGG" id="cmt:CCM_03889"/>
<protein>
    <recommendedName>
        <fullName evidence="2">BZIP domain-containing protein</fullName>
    </recommendedName>
</protein>